<dbReference type="InterPro" id="IPR000653">
    <property type="entry name" value="DegT/StrS_aminotransferase"/>
</dbReference>
<evidence type="ECO:0000256" key="1">
    <source>
        <dbReference type="ARBA" id="ARBA00022898"/>
    </source>
</evidence>
<dbReference type="PANTHER" id="PTHR30244:SF34">
    <property type="entry name" value="DTDP-4-AMINO-4,6-DIDEOXYGALACTOSE TRANSAMINASE"/>
    <property type="match status" value="1"/>
</dbReference>
<keyword evidence="5" id="KW-1185">Reference proteome</keyword>
<accession>A0ABQ2Q2T3</accession>
<dbReference type="InterPro" id="IPR015422">
    <property type="entry name" value="PyrdxlP-dep_Trfase_small"/>
</dbReference>
<protein>
    <submittedName>
        <fullName evidence="4">UDP-4-amino-4, 6-dideoxy-N-acetyl-beta-L-altrosamine transaminase</fullName>
    </submittedName>
</protein>
<dbReference type="Gene3D" id="3.40.640.10">
    <property type="entry name" value="Type I PLP-dependent aspartate aminotransferase-like (Major domain)"/>
    <property type="match status" value="1"/>
</dbReference>
<sequence>MIPYGRQSISTADIEAVTSVLKSDFLTQGPQVPRFESNIAQLTQSKFAIAANSATSLLHVACLALGVTKQSTVWTSPISFVASANCALYCGAKIDFVDIDPLTANMCPKALEEKLAKASKNDSLPKVIIAVHMAGHSCEMKQISQLAKHYGIKVIEDAAHAIGGKYLNFPIGSCQFSDITIFSFHPVKIITTAEGGVATTNNPQFAKSMRMTCSHGITKKPVDLYQTDEGAWFYEQHSLGFNYRMTDLQAALGSSQLNQLSSFVNRRNLLASGYQKHFNETEIEVILPLNNSLSAYHLLIVKLPEHCNRKRIFEAMRDAGIGVHVHYIPIHLQPYYQALGFKKGNFPAAETYYQSCLTLPLFPDLTTEEQDFICDTLKELVR</sequence>
<dbReference type="Proteomes" id="UP000654367">
    <property type="component" value="Unassembled WGS sequence"/>
</dbReference>
<dbReference type="CDD" id="cd00616">
    <property type="entry name" value="AHBA_syn"/>
    <property type="match status" value="1"/>
</dbReference>
<gene>
    <name evidence="4" type="primary">pseC</name>
    <name evidence="4" type="ORF">GCM10009409_09730</name>
</gene>
<evidence type="ECO:0000256" key="3">
    <source>
        <dbReference type="RuleBase" id="RU004508"/>
    </source>
</evidence>
<dbReference type="InterPro" id="IPR020026">
    <property type="entry name" value="PseC"/>
</dbReference>
<comment type="caution">
    <text evidence="4">The sequence shown here is derived from an EMBL/GenBank/DDBJ whole genome shotgun (WGS) entry which is preliminary data.</text>
</comment>
<dbReference type="PANTHER" id="PTHR30244">
    <property type="entry name" value="TRANSAMINASE"/>
    <property type="match status" value="1"/>
</dbReference>
<proteinExistence type="inferred from homology"/>
<dbReference type="PIRSF" id="PIRSF000390">
    <property type="entry name" value="PLP_StrS"/>
    <property type="match status" value="1"/>
</dbReference>
<dbReference type="Pfam" id="PF01041">
    <property type="entry name" value="DegT_DnrJ_EryC1"/>
    <property type="match status" value="1"/>
</dbReference>
<reference evidence="5" key="1">
    <citation type="journal article" date="2019" name="Int. J. Syst. Evol. Microbiol.">
        <title>The Global Catalogue of Microorganisms (GCM) 10K type strain sequencing project: providing services to taxonomists for standard genome sequencing and annotation.</title>
        <authorList>
            <consortium name="The Broad Institute Genomics Platform"/>
            <consortium name="The Broad Institute Genome Sequencing Center for Infectious Disease"/>
            <person name="Wu L."/>
            <person name="Ma J."/>
        </authorList>
    </citation>
    <scope>NUCLEOTIDE SEQUENCE [LARGE SCALE GENOMIC DNA]</scope>
    <source>
        <strain evidence="5">JCM 32304</strain>
    </source>
</reference>
<dbReference type="EMBL" id="BMQV01000006">
    <property type="protein sequence ID" value="GGP45000.1"/>
    <property type="molecule type" value="Genomic_DNA"/>
</dbReference>
<evidence type="ECO:0000313" key="5">
    <source>
        <dbReference type="Proteomes" id="UP000654367"/>
    </source>
</evidence>
<dbReference type="NCBIfam" id="TIGR03588">
    <property type="entry name" value="PseC"/>
    <property type="match status" value="1"/>
</dbReference>
<keyword evidence="1 3" id="KW-0663">Pyridoxal phosphate</keyword>
<organism evidence="4 5">
    <name type="scientific">Shewanella saliphila</name>
    <dbReference type="NCBI Taxonomy" id="2282698"/>
    <lineage>
        <taxon>Bacteria</taxon>
        <taxon>Pseudomonadati</taxon>
        <taxon>Pseudomonadota</taxon>
        <taxon>Gammaproteobacteria</taxon>
        <taxon>Alteromonadales</taxon>
        <taxon>Shewanellaceae</taxon>
        <taxon>Shewanella</taxon>
    </lineage>
</organism>
<dbReference type="InterPro" id="IPR015421">
    <property type="entry name" value="PyrdxlP-dep_Trfase_major"/>
</dbReference>
<dbReference type="Gene3D" id="3.90.1150.10">
    <property type="entry name" value="Aspartate Aminotransferase, domain 1"/>
    <property type="match status" value="1"/>
</dbReference>
<evidence type="ECO:0000256" key="2">
    <source>
        <dbReference type="ARBA" id="ARBA00037999"/>
    </source>
</evidence>
<comment type="similarity">
    <text evidence="2 3">Belongs to the DegT/DnrJ/EryC1 family.</text>
</comment>
<dbReference type="InterPro" id="IPR015424">
    <property type="entry name" value="PyrdxlP-dep_Trfase"/>
</dbReference>
<name>A0ABQ2Q2T3_9GAMM</name>
<evidence type="ECO:0000313" key="4">
    <source>
        <dbReference type="EMBL" id="GGP45000.1"/>
    </source>
</evidence>
<dbReference type="SUPFAM" id="SSF53383">
    <property type="entry name" value="PLP-dependent transferases"/>
    <property type="match status" value="1"/>
</dbReference>
<dbReference type="RefSeq" id="WP_188917868.1">
    <property type="nucleotide sequence ID" value="NZ_BMQV01000006.1"/>
</dbReference>